<evidence type="ECO:0008006" key="5">
    <source>
        <dbReference type="Google" id="ProtNLM"/>
    </source>
</evidence>
<feature type="region of interest" description="Disordered" evidence="1">
    <location>
        <begin position="293"/>
        <end position="318"/>
    </location>
</feature>
<gene>
    <name evidence="3" type="ORF">SAMN05444580_11328</name>
</gene>
<name>A0A1G7BID2_9NOCA</name>
<evidence type="ECO:0000313" key="3">
    <source>
        <dbReference type="EMBL" id="SDE26035.1"/>
    </source>
</evidence>
<keyword evidence="4" id="KW-1185">Reference proteome</keyword>
<evidence type="ECO:0000256" key="2">
    <source>
        <dbReference type="SAM" id="SignalP"/>
    </source>
</evidence>
<sequence>MFCIRSSPSPVVAVRTALVAATLTVVAFVSACGSGEDPAPAVIAQSTTKETTVPVSAITTSVLDAGAEPRQKVTFHPRPDADQHARLVTSSTVYQQIDAQPQQDFSTPAVTTDLTARVPGGQTDPAFSVDLTLGEMTAPDPRLEDALRASEGSKAGLTMQPSGAITALRLTPAPDSRDIARSAIEQAFYQAVYRTVAFPDAEIGVGAVWTMQQQVMSGIALNQTTTATLRERVGDRLTVDLSVNQTPNSTVWDLPGEAGALNVDTYSMAGTGTLVLDLGVPLPVDGTVTVGGEQTYSDPNSSTRLRQSTTSTVTWSAP</sequence>
<organism evidence="3 4">
    <name type="scientific">Rhodococcus tukisamuensis</name>
    <dbReference type="NCBI Taxonomy" id="168276"/>
    <lineage>
        <taxon>Bacteria</taxon>
        <taxon>Bacillati</taxon>
        <taxon>Actinomycetota</taxon>
        <taxon>Actinomycetes</taxon>
        <taxon>Mycobacteriales</taxon>
        <taxon>Nocardiaceae</taxon>
        <taxon>Rhodococcus</taxon>
    </lineage>
</organism>
<dbReference type="Proteomes" id="UP000199417">
    <property type="component" value="Unassembled WGS sequence"/>
</dbReference>
<dbReference type="STRING" id="168276.SAMN05444580_11328"/>
<evidence type="ECO:0000256" key="1">
    <source>
        <dbReference type="SAM" id="MobiDB-lite"/>
    </source>
</evidence>
<feature type="chain" id="PRO_5011506348" description="Lipoprotein" evidence="2">
    <location>
        <begin position="32"/>
        <end position="318"/>
    </location>
</feature>
<feature type="compositionally biased region" description="Low complexity" evidence="1">
    <location>
        <begin position="301"/>
        <end position="318"/>
    </location>
</feature>
<keyword evidence="2" id="KW-0732">Signal</keyword>
<proteinExistence type="predicted"/>
<reference evidence="3 4" key="1">
    <citation type="submission" date="2016-10" db="EMBL/GenBank/DDBJ databases">
        <authorList>
            <person name="de Groot N.N."/>
        </authorList>
    </citation>
    <scope>NUCLEOTIDE SEQUENCE [LARGE SCALE GENOMIC DNA]</scope>
    <source>
        <strain evidence="3 4">JCM 11308</strain>
    </source>
</reference>
<feature type="signal peptide" evidence="2">
    <location>
        <begin position="1"/>
        <end position="31"/>
    </location>
</feature>
<protein>
    <recommendedName>
        <fullName evidence="5">Lipoprotein</fullName>
    </recommendedName>
</protein>
<accession>A0A1G7BID2</accession>
<evidence type="ECO:0000313" key="4">
    <source>
        <dbReference type="Proteomes" id="UP000199417"/>
    </source>
</evidence>
<dbReference type="PROSITE" id="PS51257">
    <property type="entry name" value="PROKAR_LIPOPROTEIN"/>
    <property type="match status" value="1"/>
</dbReference>
<dbReference type="AlphaFoldDB" id="A0A1G7BID2"/>
<dbReference type="EMBL" id="FNAB01000013">
    <property type="protein sequence ID" value="SDE26035.1"/>
    <property type="molecule type" value="Genomic_DNA"/>
</dbReference>